<feature type="region of interest" description="Disordered" evidence="8">
    <location>
        <begin position="521"/>
        <end position="691"/>
    </location>
</feature>
<keyword evidence="4" id="KW-0677">Repeat</keyword>
<accession>A0A6G1FS06</accession>
<dbReference type="PANTHER" id="PTHR18916">
    <property type="entry name" value="DYNACTIN 1-RELATED MICROTUBULE-BINDING"/>
    <property type="match status" value="1"/>
</dbReference>
<reference evidence="10 12" key="1">
    <citation type="submission" date="2020-01" db="EMBL/GenBank/DDBJ databases">
        <authorList>
            <consortium name="DOE Joint Genome Institute"/>
            <person name="Haridas S."/>
            <person name="Albert R."/>
            <person name="Binder M."/>
            <person name="Bloem J."/>
            <person name="Labutti K."/>
            <person name="Salamov A."/>
            <person name="Andreopoulos B."/>
            <person name="Baker S.E."/>
            <person name="Barry K."/>
            <person name="Bills G."/>
            <person name="Bluhm B.H."/>
            <person name="Cannon C."/>
            <person name="Castanera R."/>
            <person name="Culley D.E."/>
            <person name="Daum C."/>
            <person name="Ezra D."/>
            <person name="Gonzalez J.B."/>
            <person name="Henrissat B."/>
            <person name="Kuo A."/>
            <person name="Liang C."/>
            <person name="Lipzen A."/>
            <person name="Lutzoni F."/>
            <person name="Magnuson J."/>
            <person name="Mondo S."/>
            <person name="Nolan M."/>
            <person name="Ohm R."/>
            <person name="Pangilinan J."/>
            <person name="Park H.-J."/>
            <person name="Ramirez L."/>
            <person name="Alfaro M."/>
            <person name="Sun H."/>
            <person name="Tritt A."/>
            <person name="Yoshinaga Y."/>
            <person name="Zwiers L.-H."/>
            <person name="Turgeon B.G."/>
            <person name="Goodwin S.B."/>
            <person name="Spatafora J.W."/>
            <person name="Crous P.W."/>
            <person name="Grigoriev I.V."/>
        </authorList>
    </citation>
    <scope>NUCLEOTIDE SEQUENCE</scope>
    <source>
        <strain evidence="10 12">CBS 781.70</strain>
    </source>
</reference>
<keyword evidence="3" id="KW-0493">Microtubule</keyword>
<dbReference type="Gene3D" id="2.30.30.190">
    <property type="entry name" value="CAP Gly-rich-like domain"/>
    <property type="match status" value="1"/>
</dbReference>
<evidence type="ECO:0000256" key="1">
    <source>
        <dbReference type="ARBA" id="ARBA00004245"/>
    </source>
</evidence>
<keyword evidence="6" id="KW-0206">Cytoskeleton</keyword>
<evidence type="ECO:0000256" key="5">
    <source>
        <dbReference type="ARBA" id="ARBA00023054"/>
    </source>
</evidence>
<feature type="compositionally biased region" description="Polar residues" evidence="8">
    <location>
        <begin position="151"/>
        <end position="170"/>
    </location>
</feature>
<reference evidence="12" key="2">
    <citation type="submission" date="2020-04" db="EMBL/GenBank/DDBJ databases">
        <authorList>
            <consortium name="NCBI Genome Project"/>
        </authorList>
    </citation>
    <scope>NUCLEOTIDE SEQUENCE</scope>
    <source>
        <strain evidence="12">CBS 781.70</strain>
    </source>
</reference>
<gene>
    <name evidence="10 12" type="ORF">P152DRAFT_485321</name>
</gene>
<dbReference type="Pfam" id="PF01302">
    <property type="entry name" value="CAP_GLY"/>
    <property type="match status" value="1"/>
</dbReference>
<dbReference type="InterPro" id="IPR036859">
    <property type="entry name" value="CAP-Gly_dom_sf"/>
</dbReference>
<dbReference type="OrthoDB" id="2130750at2759"/>
<feature type="domain" description="CAP-Gly" evidence="9">
    <location>
        <begin position="82"/>
        <end position="128"/>
    </location>
</feature>
<evidence type="ECO:0000313" key="11">
    <source>
        <dbReference type="Proteomes" id="UP000504638"/>
    </source>
</evidence>
<feature type="coiled-coil region" evidence="7">
    <location>
        <begin position="348"/>
        <end position="375"/>
    </location>
</feature>
<dbReference type="InterPro" id="IPR000938">
    <property type="entry name" value="CAP-Gly_domain"/>
</dbReference>
<dbReference type="RefSeq" id="XP_033530266.1">
    <property type="nucleotide sequence ID" value="XM_033682041.1"/>
</dbReference>
<feature type="compositionally biased region" description="Polar residues" evidence="8">
    <location>
        <begin position="637"/>
        <end position="648"/>
    </location>
</feature>
<evidence type="ECO:0000256" key="4">
    <source>
        <dbReference type="ARBA" id="ARBA00022737"/>
    </source>
</evidence>
<dbReference type="Proteomes" id="UP000504638">
    <property type="component" value="Unplaced"/>
</dbReference>
<keyword evidence="5 7" id="KW-0175">Coiled coil</keyword>
<dbReference type="PANTHER" id="PTHR18916:SF83">
    <property type="entry name" value="TIP ELONGATION PROTEIN 1"/>
    <property type="match status" value="1"/>
</dbReference>
<dbReference type="Pfam" id="PF16641">
    <property type="entry name" value="CLIP1_ZNF"/>
    <property type="match status" value="2"/>
</dbReference>
<keyword evidence="2" id="KW-0963">Cytoplasm</keyword>
<dbReference type="EMBL" id="ML975181">
    <property type="protein sequence ID" value="KAF1808635.1"/>
    <property type="molecule type" value="Genomic_DNA"/>
</dbReference>
<evidence type="ECO:0000256" key="8">
    <source>
        <dbReference type="SAM" id="MobiDB-lite"/>
    </source>
</evidence>
<protein>
    <recommendedName>
        <fullName evidence="9">CAP-Gly domain-containing protein</fullName>
    </recommendedName>
</protein>
<feature type="region of interest" description="Disordered" evidence="8">
    <location>
        <begin position="483"/>
        <end position="508"/>
    </location>
</feature>
<feature type="region of interest" description="Disordered" evidence="8">
    <location>
        <begin position="136"/>
        <end position="269"/>
    </location>
</feature>
<sequence length="824" mass="88229">MTYQTPRRLNGVRPSVGSHHLNNINTTSSPNLNLAASTTMARKASLNALVGHPTTPGSNGDIDVGDTVDVPGGMHGTVRFIGSVKGKQGTFAGVELSKEYASRGKNDGDVEGIRYFQTSVSNAGIFLPVHRATKRTSLPSDAFPPTPTTPSFGSFNLGSNGTANNTHSRSPPTPSVPKFSQSVGPGVRAPSPQFKPKNRPSLPRPESPLRKTPALHPPSSRAPSLGGSNLSRSQIGQPRPTASPGSRAVTPKARTPGPPRPYSRNNSRLGQYGAIDEDAETTPTAVKAARANTEEVGRLKKKLEERDFQLKEQAASLADMEATMIELQTLIPEAGGTTDLPHGEGTDVAQLRVMLREKNEKISMLTAEFDAHRADFRSTIDTLEMASTETERVYEKKVEELAHELHAIQMQKASNPTPPGDEDLATVAMQLKQLEELVAELEEGLEDARRGEAEARGEVEFLRGEVERGRSELKREREKAAKALKAASGGAVDGRGNRDSREIEQRDDEIRGLKAIIHSLSSGGDFATSPQADKHSRANGVSGIDPGEFEQMKKTVEHLERERGELQGLVERKATREEELERELERHRKYGSGSVGSTGAGSSTPRNSNAFASRDSITSANTVVHDTSASKDRDSRGTTSWRGRSASLTFRDRANSNPNTPRGQEPASKPLEPMPESDAASIDQSENTSAAGDAGTWCEICESAGHDILNCSAALGTTGSASAGASQTPVANTRPRDASPVDMTPAPLQSWKTASALRSSGSAPRAAAPAPEMEKSEREVSMPNPYDSSLVKGKNADAADPMKWCALCERDGHDVTDCPFEDVL</sequence>
<evidence type="ECO:0000313" key="12">
    <source>
        <dbReference type="RefSeq" id="XP_033530266.1"/>
    </source>
</evidence>
<keyword evidence="11" id="KW-1185">Reference proteome</keyword>
<evidence type="ECO:0000256" key="7">
    <source>
        <dbReference type="SAM" id="Coils"/>
    </source>
</evidence>
<proteinExistence type="predicted"/>
<dbReference type="SUPFAM" id="SSF74924">
    <property type="entry name" value="Cap-Gly domain"/>
    <property type="match status" value="1"/>
</dbReference>
<feature type="compositionally biased region" description="Basic and acidic residues" evidence="8">
    <location>
        <begin position="495"/>
        <end position="508"/>
    </location>
</feature>
<feature type="compositionally biased region" description="Low complexity" evidence="8">
    <location>
        <begin position="719"/>
        <end position="728"/>
    </location>
</feature>
<dbReference type="GeneID" id="54422611"/>
<feature type="compositionally biased region" description="Basic and acidic residues" evidence="8">
    <location>
        <begin position="550"/>
        <end position="586"/>
    </location>
</feature>
<feature type="region of interest" description="Disordered" evidence="8">
    <location>
        <begin position="719"/>
        <end position="794"/>
    </location>
</feature>
<dbReference type="InterPro" id="IPR032108">
    <property type="entry name" value="CLIP1_ZNF"/>
</dbReference>
<feature type="compositionally biased region" description="Polar residues" evidence="8">
    <location>
        <begin position="226"/>
        <end position="236"/>
    </location>
</feature>
<reference evidence="12" key="3">
    <citation type="submission" date="2025-04" db="UniProtKB">
        <authorList>
            <consortium name="RefSeq"/>
        </authorList>
    </citation>
    <scope>IDENTIFICATION</scope>
    <source>
        <strain evidence="12">CBS 781.70</strain>
    </source>
</reference>
<name>A0A6G1FS06_9PEZI</name>
<dbReference type="PROSITE" id="PS50245">
    <property type="entry name" value="CAP_GLY_2"/>
    <property type="match status" value="1"/>
</dbReference>
<feature type="compositionally biased region" description="Low complexity" evidence="8">
    <location>
        <begin position="754"/>
        <end position="771"/>
    </location>
</feature>
<comment type="subcellular location">
    <subcellularLocation>
        <location evidence="1">Cytoplasm</location>
        <location evidence="1">Cytoskeleton</location>
    </subcellularLocation>
</comment>
<evidence type="ECO:0000259" key="9">
    <source>
        <dbReference type="PROSITE" id="PS50245"/>
    </source>
</evidence>
<evidence type="ECO:0000313" key="10">
    <source>
        <dbReference type="EMBL" id="KAF1808635.1"/>
    </source>
</evidence>
<evidence type="ECO:0000256" key="3">
    <source>
        <dbReference type="ARBA" id="ARBA00022701"/>
    </source>
</evidence>
<evidence type="ECO:0000256" key="6">
    <source>
        <dbReference type="ARBA" id="ARBA00023212"/>
    </source>
</evidence>
<organism evidence="10">
    <name type="scientific">Eremomyces bilateralis CBS 781.70</name>
    <dbReference type="NCBI Taxonomy" id="1392243"/>
    <lineage>
        <taxon>Eukaryota</taxon>
        <taxon>Fungi</taxon>
        <taxon>Dikarya</taxon>
        <taxon>Ascomycota</taxon>
        <taxon>Pezizomycotina</taxon>
        <taxon>Dothideomycetes</taxon>
        <taxon>Dothideomycetes incertae sedis</taxon>
        <taxon>Eremomycetales</taxon>
        <taxon>Eremomycetaceae</taxon>
        <taxon>Eremomyces</taxon>
    </lineage>
</organism>
<feature type="region of interest" description="Disordered" evidence="8">
    <location>
        <begin position="1"/>
        <end position="30"/>
    </location>
</feature>
<dbReference type="AlphaFoldDB" id="A0A6G1FS06"/>
<evidence type="ECO:0000256" key="2">
    <source>
        <dbReference type="ARBA" id="ARBA00022490"/>
    </source>
</evidence>
<dbReference type="SMART" id="SM01052">
    <property type="entry name" value="CAP_GLY"/>
    <property type="match status" value="1"/>
</dbReference>
<feature type="compositionally biased region" description="Polar residues" evidence="8">
    <location>
        <begin position="20"/>
        <end position="30"/>
    </location>
</feature>
<feature type="compositionally biased region" description="Polar residues" evidence="8">
    <location>
        <begin position="604"/>
        <end position="627"/>
    </location>
</feature>
<feature type="coiled-coil region" evidence="7">
    <location>
        <begin position="424"/>
        <end position="479"/>
    </location>
</feature>
<dbReference type="GO" id="GO:0005874">
    <property type="term" value="C:microtubule"/>
    <property type="evidence" value="ECO:0007669"/>
    <property type="project" value="UniProtKB-KW"/>
</dbReference>